<dbReference type="GO" id="GO:0007165">
    <property type="term" value="P:signal transduction"/>
    <property type="evidence" value="ECO:0007669"/>
    <property type="project" value="UniProtKB-KW"/>
</dbReference>
<dbReference type="InterPro" id="IPR003660">
    <property type="entry name" value="HAMP_dom"/>
</dbReference>
<evidence type="ECO:0000256" key="5">
    <source>
        <dbReference type="SAM" id="Phobius"/>
    </source>
</evidence>
<comment type="caution">
    <text evidence="8">The sequence shown here is derived from an EMBL/GenBank/DDBJ whole genome shotgun (WGS) entry which is preliminary data.</text>
</comment>
<dbReference type="PANTHER" id="PTHR32089">
    <property type="entry name" value="METHYL-ACCEPTING CHEMOTAXIS PROTEIN MCPB"/>
    <property type="match status" value="1"/>
</dbReference>
<keyword evidence="9" id="KW-1185">Reference proteome</keyword>
<dbReference type="InterPro" id="IPR004090">
    <property type="entry name" value="Chemotax_Me-accpt_rcpt"/>
</dbReference>
<dbReference type="SUPFAM" id="SSF58104">
    <property type="entry name" value="Methyl-accepting chemotaxis protein (MCP) signaling domain"/>
    <property type="match status" value="1"/>
</dbReference>
<feature type="transmembrane region" description="Helical" evidence="5">
    <location>
        <begin position="53"/>
        <end position="72"/>
    </location>
</feature>
<protein>
    <submittedName>
        <fullName evidence="8">Methyl-accepting chemotaxis protein</fullName>
    </submittedName>
</protein>
<organism evidence="8 9">
    <name type="scientific">Alkalibaculum bacchi</name>
    <dbReference type="NCBI Taxonomy" id="645887"/>
    <lineage>
        <taxon>Bacteria</taxon>
        <taxon>Bacillati</taxon>
        <taxon>Bacillota</taxon>
        <taxon>Clostridia</taxon>
        <taxon>Eubacteriales</taxon>
        <taxon>Eubacteriaceae</taxon>
        <taxon>Alkalibaculum</taxon>
    </lineage>
</organism>
<evidence type="ECO:0000259" key="6">
    <source>
        <dbReference type="PROSITE" id="PS50111"/>
    </source>
</evidence>
<dbReference type="Proteomes" id="UP000253490">
    <property type="component" value="Unassembled WGS sequence"/>
</dbReference>
<dbReference type="GO" id="GO:0016020">
    <property type="term" value="C:membrane"/>
    <property type="evidence" value="ECO:0007669"/>
    <property type="project" value="InterPro"/>
</dbReference>
<dbReference type="GO" id="GO:0004888">
    <property type="term" value="F:transmembrane signaling receptor activity"/>
    <property type="evidence" value="ECO:0007669"/>
    <property type="project" value="InterPro"/>
</dbReference>
<evidence type="ECO:0000259" key="7">
    <source>
        <dbReference type="PROSITE" id="PS50885"/>
    </source>
</evidence>
<proteinExistence type="inferred from homology"/>
<dbReference type="AlphaFoldDB" id="A0A366HXS5"/>
<feature type="transmembrane region" description="Helical" evidence="5">
    <location>
        <begin position="20"/>
        <end position="41"/>
    </location>
</feature>
<dbReference type="PRINTS" id="PR00260">
    <property type="entry name" value="CHEMTRNSDUCR"/>
</dbReference>
<evidence type="ECO:0000256" key="4">
    <source>
        <dbReference type="SAM" id="Coils"/>
    </source>
</evidence>
<accession>A0A366HXS5</accession>
<evidence type="ECO:0000256" key="3">
    <source>
        <dbReference type="PROSITE-ProRule" id="PRU00284"/>
    </source>
</evidence>
<feature type="coiled-coil region" evidence="4">
    <location>
        <begin position="372"/>
        <end position="445"/>
    </location>
</feature>
<dbReference type="EMBL" id="QNRX01000024">
    <property type="protein sequence ID" value="RBP58212.1"/>
    <property type="molecule type" value="Genomic_DNA"/>
</dbReference>
<dbReference type="Gene3D" id="1.10.287.950">
    <property type="entry name" value="Methyl-accepting chemotaxis protein"/>
    <property type="match status" value="1"/>
</dbReference>
<dbReference type="Pfam" id="PF00015">
    <property type="entry name" value="MCPsignal"/>
    <property type="match status" value="1"/>
</dbReference>
<dbReference type="GO" id="GO:0006935">
    <property type="term" value="P:chemotaxis"/>
    <property type="evidence" value="ECO:0007669"/>
    <property type="project" value="InterPro"/>
</dbReference>
<dbReference type="PROSITE" id="PS50885">
    <property type="entry name" value="HAMP"/>
    <property type="match status" value="1"/>
</dbReference>
<keyword evidence="5" id="KW-0472">Membrane</keyword>
<keyword evidence="1 3" id="KW-0807">Transducer</keyword>
<name>A0A366HXS5_9FIRM</name>
<comment type="similarity">
    <text evidence="2">Belongs to the methyl-accepting chemotaxis (MCP) protein family.</text>
</comment>
<feature type="domain" description="Methyl-accepting transducer" evidence="6">
    <location>
        <begin position="151"/>
        <end position="408"/>
    </location>
</feature>
<feature type="domain" description="HAMP" evidence="7">
    <location>
        <begin position="92"/>
        <end position="132"/>
    </location>
</feature>
<dbReference type="OrthoDB" id="1790929at2"/>
<dbReference type="InterPro" id="IPR004089">
    <property type="entry name" value="MCPsignal_dom"/>
</dbReference>
<keyword evidence="5" id="KW-1133">Transmembrane helix</keyword>
<sequence length="447" mass="50009">MKNQQKEKLENYAITQKILIYTSIYSLSIFLVLGFITVYYLNRSGEFSSTMPLVLSYLVLAIIFTLGNIVYINRFMKKNVHNTILFLKWLSDKMARGDYTFVVNEKRLKKDEFGELIVSYNTVIKETRNLIDKVYDALELLSSALHNLGESVNQSSRASDEILKSSEEIAKGSSEQAIATEDGLRKSYDLGKIVEENNNLLQSVNKMSEKIVFTANDGMTQVEELSDKVQITNESIKSINEVIIKTNKSAMDIKEASDIISAIAKQTNLLALNAAIEAARAGESGRGFAVVAEEIRSLAERSTESTTHIDSIIQELQTNSNSALKEMESTNKVMTEQVESVKITSDKFNEILVSIDENALAVYTLGESIGKMNEIQKNISEIIENLSAIAQENAAGTEESIASIEEQSNHMQNLTIESEKINSLNEELNNTIRFFRTRNKKEKNATA</sequence>
<evidence type="ECO:0000313" key="8">
    <source>
        <dbReference type="EMBL" id="RBP58212.1"/>
    </source>
</evidence>
<keyword evidence="4" id="KW-0175">Coiled coil</keyword>
<dbReference type="PANTHER" id="PTHR32089:SF114">
    <property type="entry name" value="METHYL-ACCEPTING CHEMOTAXIS PROTEIN MCPB"/>
    <property type="match status" value="1"/>
</dbReference>
<evidence type="ECO:0000256" key="2">
    <source>
        <dbReference type="ARBA" id="ARBA00029447"/>
    </source>
</evidence>
<gene>
    <name evidence="8" type="ORF">DES36_1248</name>
</gene>
<dbReference type="RefSeq" id="WP_113921725.1">
    <property type="nucleotide sequence ID" value="NZ_QNRX01000024.1"/>
</dbReference>
<keyword evidence="5" id="KW-0812">Transmembrane</keyword>
<evidence type="ECO:0000313" key="9">
    <source>
        <dbReference type="Proteomes" id="UP000253490"/>
    </source>
</evidence>
<reference evidence="8 9" key="1">
    <citation type="submission" date="2018-06" db="EMBL/GenBank/DDBJ databases">
        <title>Genomic Encyclopedia of Type Strains, Phase IV (KMG-IV): sequencing the most valuable type-strain genomes for metagenomic binning, comparative biology and taxonomic classification.</title>
        <authorList>
            <person name="Goeker M."/>
        </authorList>
    </citation>
    <scope>NUCLEOTIDE SEQUENCE [LARGE SCALE GENOMIC DNA]</scope>
    <source>
        <strain evidence="8 9">DSM 22112</strain>
    </source>
</reference>
<dbReference type="PROSITE" id="PS50111">
    <property type="entry name" value="CHEMOTAXIS_TRANSDUC_2"/>
    <property type="match status" value="1"/>
</dbReference>
<evidence type="ECO:0000256" key="1">
    <source>
        <dbReference type="ARBA" id="ARBA00023224"/>
    </source>
</evidence>
<dbReference type="SMART" id="SM00283">
    <property type="entry name" value="MA"/>
    <property type="match status" value="1"/>
</dbReference>